<gene>
    <name evidence="2" type="ORF">VRU48_15395</name>
</gene>
<dbReference type="EMBL" id="JAZDQT010000003">
    <property type="protein sequence ID" value="MEE1946509.1"/>
    <property type="molecule type" value="Genomic_DNA"/>
</dbReference>
<dbReference type="InterPro" id="IPR016181">
    <property type="entry name" value="Acyl_CoA_acyltransferase"/>
</dbReference>
<dbReference type="CDD" id="cd04301">
    <property type="entry name" value="NAT_SF"/>
    <property type="match status" value="1"/>
</dbReference>
<dbReference type="PROSITE" id="PS51186">
    <property type="entry name" value="GNAT"/>
    <property type="match status" value="1"/>
</dbReference>
<dbReference type="SUPFAM" id="SSF55729">
    <property type="entry name" value="Acyl-CoA N-acyltransferases (Nat)"/>
    <property type="match status" value="1"/>
</dbReference>
<evidence type="ECO:0000259" key="1">
    <source>
        <dbReference type="PROSITE" id="PS51186"/>
    </source>
</evidence>
<comment type="caution">
    <text evidence="2">The sequence shown here is derived from an EMBL/GenBank/DDBJ whole genome shotgun (WGS) entry which is preliminary data.</text>
</comment>
<evidence type="ECO:0000313" key="2">
    <source>
        <dbReference type="EMBL" id="MEE1946509.1"/>
    </source>
</evidence>
<name>A0ABU7IBG4_9SPHI</name>
<feature type="domain" description="N-acetyltransferase" evidence="1">
    <location>
        <begin position="8"/>
        <end position="150"/>
    </location>
</feature>
<dbReference type="Proteomes" id="UP001336835">
    <property type="component" value="Unassembled WGS sequence"/>
</dbReference>
<reference evidence="2 3" key="1">
    <citation type="submission" date="2024-01" db="EMBL/GenBank/DDBJ databases">
        <title>Pedobacter sp. nov., isolated from fresh soil.</title>
        <authorList>
            <person name="Le N.T.T."/>
        </authorList>
    </citation>
    <scope>NUCLEOTIDE SEQUENCE [LARGE SCALE GENOMIC DNA]</scope>
    <source>
        <strain evidence="2 3">KR3-3</strain>
    </source>
</reference>
<accession>A0ABU7IBG4</accession>
<dbReference type="InterPro" id="IPR000182">
    <property type="entry name" value="GNAT_dom"/>
</dbReference>
<dbReference type="Gene3D" id="3.40.630.30">
    <property type="match status" value="1"/>
</dbReference>
<protein>
    <submittedName>
        <fullName evidence="2">GNAT family N-acetyltransferase</fullName>
    </submittedName>
</protein>
<dbReference type="RefSeq" id="WP_330108815.1">
    <property type="nucleotide sequence ID" value="NZ_JAZDQT010000003.1"/>
</dbReference>
<keyword evidence="3" id="KW-1185">Reference proteome</keyword>
<dbReference type="Pfam" id="PF13673">
    <property type="entry name" value="Acetyltransf_10"/>
    <property type="match status" value="1"/>
</dbReference>
<proteinExistence type="predicted"/>
<organism evidence="2 3">
    <name type="scientific">Pedobacter albus</name>
    <dbReference type="NCBI Taxonomy" id="3113905"/>
    <lineage>
        <taxon>Bacteria</taxon>
        <taxon>Pseudomonadati</taxon>
        <taxon>Bacteroidota</taxon>
        <taxon>Sphingobacteriia</taxon>
        <taxon>Sphingobacteriales</taxon>
        <taxon>Sphingobacteriaceae</taxon>
        <taxon>Pedobacter</taxon>
    </lineage>
</organism>
<sequence length="150" mass="17155">MELNWIYKNFDDLSVTELYAILQLRSEVFVVEQNCVYLDIDNKDKKSMHLMAWQGDDLAAYTRLVPPGVSFAEASIGRVVTSPRYRGTGIGIELMQKSIVHCLATYQTQNIRIGAQLYLQKFYTNLGFVQNSEPYDEDGIPHIEMILSKP</sequence>
<evidence type="ECO:0000313" key="3">
    <source>
        <dbReference type="Proteomes" id="UP001336835"/>
    </source>
</evidence>